<sequence length="781" mass="87345">MNPTAKSNAKPDKRAVTDQQPGIVFLEHELTTGGWTDSSAVEVIVGKKKRKTSVLAVNVYSSPRHRKQKFRTLMQRALRATKKGTIVIGGDFNAPHYDWGYDKTTEKGRDLLQDATDAGLTLITNPETPTRTGTSVARDTTPDLTFVKIYGNDTATWKNTKHDFGSDHMVIEIRVPLGNGASQEKRTHRYTNWEEFRRQLPSQHGNIEDIEAWSKAIVETTEEVTTEIETDDDIHEMDSRLAHLIEAKTALKRRWNQQRTNRRLRKKIAEINREIEKHSKELGRQQWEQTCREADGQLHLGKTWRLLRHLLDDTQTKGEQQYKLSRIIHKAVAEHGEAEVKRRLDAKYLPVSPKEKHPEYQGAENIECERKKIDAMIRKAYKSALGLLGCTSTQKLEALGLHNSLEEIAEAQQTAQLTRLSETRTGRSILKQLGIGAKEDDHRMQEQIPRELGKHIVVSPIPRNMTPTFHQERREARAKALIALHASEEGAVFVDAASYKNIGDAFSVSVIGAKTGEIRLAASVRTTVPSQAEEVAVALAIADPRTKTVLCDSRTAVRNFAKQRVCSAAARILRKAEVNGVITSAVIKWFPAHAGTEVAGSLGLTNHNETANSVARGLAGRAPVTAAADVVDRPEKDTMDAYNEVTLWYRLARRTMALPHPRLTREEAVVFRQLQTNSVITPVLAKHLWPEVYVTDLCRLCGKERATLAHILEDCECANADNSADVLPPPMEEAKRSEDYDVQHTAIQQILAALEKQRPDGMEAERVNPSTLKPAASGSPR</sequence>
<comment type="caution">
    <text evidence="1">The sequence shown here is derived from an EMBL/GenBank/DDBJ whole genome shotgun (WGS) entry which is preliminary data.</text>
</comment>
<organism evidence="1 2">
    <name type="scientific">Ixodes persulcatus</name>
    <name type="common">Taiga tick</name>
    <dbReference type="NCBI Taxonomy" id="34615"/>
    <lineage>
        <taxon>Eukaryota</taxon>
        <taxon>Metazoa</taxon>
        <taxon>Ecdysozoa</taxon>
        <taxon>Arthropoda</taxon>
        <taxon>Chelicerata</taxon>
        <taxon>Arachnida</taxon>
        <taxon>Acari</taxon>
        <taxon>Parasitiformes</taxon>
        <taxon>Ixodida</taxon>
        <taxon>Ixodoidea</taxon>
        <taxon>Ixodidae</taxon>
        <taxon>Ixodinae</taxon>
        <taxon>Ixodes</taxon>
    </lineage>
</organism>
<evidence type="ECO:0000313" key="2">
    <source>
        <dbReference type="Proteomes" id="UP000805193"/>
    </source>
</evidence>
<name>A0AC60P899_IXOPE</name>
<keyword evidence="2" id="KW-1185">Reference proteome</keyword>
<reference evidence="1 2" key="1">
    <citation type="journal article" date="2020" name="Cell">
        <title>Large-Scale Comparative Analyses of Tick Genomes Elucidate Their Genetic Diversity and Vector Capacities.</title>
        <authorList>
            <consortium name="Tick Genome and Microbiome Consortium (TIGMIC)"/>
            <person name="Jia N."/>
            <person name="Wang J."/>
            <person name="Shi W."/>
            <person name="Du L."/>
            <person name="Sun Y."/>
            <person name="Zhan W."/>
            <person name="Jiang J.F."/>
            <person name="Wang Q."/>
            <person name="Zhang B."/>
            <person name="Ji P."/>
            <person name="Bell-Sakyi L."/>
            <person name="Cui X.M."/>
            <person name="Yuan T.T."/>
            <person name="Jiang B.G."/>
            <person name="Yang W.F."/>
            <person name="Lam T.T."/>
            <person name="Chang Q.C."/>
            <person name="Ding S.J."/>
            <person name="Wang X.J."/>
            <person name="Zhu J.G."/>
            <person name="Ruan X.D."/>
            <person name="Zhao L."/>
            <person name="Wei J.T."/>
            <person name="Ye R.Z."/>
            <person name="Que T.C."/>
            <person name="Du C.H."/>
            <person name="Zhou Y.H."/>
            <person name="Cheng J.X."/>
            <person name="Dai P.F."/>
            <person name="Guo W.B."/>
            <person name="Han X.H."/>
            <person name="Huang E.J."/>
            <person name="Li L.F."/>
            <person name="Wei W."/>
            <person name="Gao Y.C."/>
            <person name="Liu J.Z."/>
            <person name="Shao H.Z."/>
            <person name="Wang X."/>
            <person name="Wang C.C."/>
            <person name="Yang T.C."/>
            <person name="Huo Q.B."/>
            <person name="Li W."/>
            <person name="Chen H.Y."/>
            <person name="Chen S.E."/>
            <person name="Zhou L.G."/>
            <person name="Ni X.B."/>
            <person name="Tian J.H."/>
            <person name="Sheng Y."/>
            <person name="Liu T."/>
            <person name="Pan Y.S."/>
            <person name="Xia L.Y."/>
            <person name="Li J."/>
            <person name="Zhao F."/>
            <person name="Cao W.C."/>
        </authorList>
    </citation>
    <scope>NUCLEOTIDE SEQUENCE [LARGE SCALE GENOMIC DNA]</scope>
    <source>
        <strain evidence="1">Iper-2018</strain>
    </source>
</reference>
<gene>
    <name evidence="1" type="ORF">HPB47_007081</name>
</gene>
<protein>
    <submittedName>
        <fullName evidence="1">Uncharacterized protein</fullName>
    </submittedName>
</protein>
<proteinExistence type="predicted"/>
<dbReference type="EMBL" id="JABSTQ010011036">
    <property type="protein sequence ID" value="KAG0415732.1"/>
    <property type="molecule type" value="Genomic_DNA"/>
</dbReference>
<dbReference type="Proteomes" id="UP000805193">
    <property type="component" value="Unassembled WGS sequence"/>
</dbReference>
<accession>A0AC60P899</accession>
<evidence type="ECO:0000313" key="1">
    <source>
        <dbReference type="EMBL" id="KAG0415732.1"/>
    </source>
</evidence>